<comment type="similarity">
    <text evidence="6">Belongs to the ABC transporter superfamily. Macrolide exporter (TC 3.A.1.122) family.</text>
</comment>
<dbReference type="InterPro" id="IPR017911">
    <property type="entry name" value="MacB-like_ATP-bd"/>
</dbReference>
<keyword evidence="2" id="KW-0997">Cell inner membrane</keyword>
<organism evidence="8 9">
    <name type="scientific">Peteryoungia ipomoeae</name>
    <dbReference type="NCBI Taxonomy" id="1210932"/>
    <lineage>
        <taxon>Bacteria</taxon>
        <taxon>Pseudomonadati</taxon>
        <taxon>Pseudomonadota</taxon>
        <taxon>Alphaproteobacteria</taxon>
        <taxon>Hyphomicrobiales</taxon>
        <taxon>Rhizobiaceae</taxon>
        <taxon>Peteryoungia</taxon>
    </lineage>
</organism>
<dbReference type="GO" id="GO:0005524">
    <property type="term" value="F:ATP binding"/>
    <property type="evidence" value="ECO:0007669"/>
    <property type="project" value="UniProtKB-KW"/>
</dbReference>
<gene>
    <name evidence="8" type="ORF">FAA97_19930</name>
</gene>
<dbReference type="FunFam" id="3.40.50.300:FF:000032">
    <property type="entry name" value="Export ABC transporter ATP-binding protein"/>
    <property type="match status" value="1"/>
</dbReference>
<evidence type="ECO:0000256" key="3">
    <source>
        <dbReference type="ARBA" id="ARBA00022741"/>
    </source>
</evidence>
<keyword evidence="3" id="KW-0547">Nucleotide-binding</keyword>
<dbReference type="SMART" id="SM00382">
    <property type="entry name" value="AAA"/>
    <property type="match status" value="1"/>
</dbReference>
<keyword evidence="2" id="KW-0472">Membrane</keyword>
<dbReference type="RefSeq" id="WP_136600334.1">
    <property type="nucleotide sequence ID" value="NZ_STGV01000009.1"/>
</dbReference>
<keyword evidence="4 8" id="KW-0067">ATP-binding</keyword>
<keyword evidence="1" id="KW-0813">Transport</keyword>
<proteinExistence type="inferred from homology"/>
<dbReference type="InterPro" id="IPR027417">
    <property type="entry name" value="P-loop_NTPase"/>
</dbReference>
<dbReference type="EMBL" id="STGV01000009">
    <property type="protein sequence ID" value="THV19850.1"/>
    <property type="molecule type" value="Genomic_DNA"/>
</dbReference>
<dbReference type="PROSITE" id="PS50893">
    <property type="entry name" value="ABC_TRANSPORTER_2"/>
    <property type="match status" value="1"/>
</dbReference>
<dbReference type="GO" id="GO:0098796">
    <property type="term" value="C:membrane protein complex"/>
    <property type="evidence" value="ECO:0007669"/>
    <property type="project" value="UniProtKB-ARBA"/>
</dbReference>
<dbReference type="InterPro" id="IPR015854">
    <property type="entry name" value="ABC_transpr_LolD-like"/>
</dbReference>
<evidence type="ECO:0000313" key="8">
    <source>
        <dbReference type="EMBL" id="THV19850.1"/>
    </source>
</evidence>
<dbReference type="GO" id="GO:0022857">
    <property type="term" value="F:transmembrane transporter activity"/>
    <property type="evidence" value="ECO:0007669"/>
    <property type="project" value="TreeGrafter"/>
</dbReference>
<dbReference type="CDD" id="cd03255">
    <property type="entry name" value="ABC_MJ0796_LolCDE_FtsE"/>
    <property type="match status" value="1"/>
</dbReference>
<comment type="caution">
    <text evidence="8">The sequence shown here is derived from an EMBL/GenBank/DDBJ whole genome shotgun (WGS) entry which is preliminary data.</text>
</comment>
<dbReference type="PROSITE" id="PS00211">
    <property type="entry name" value="ABC_TRANSPORTER_1"/>
    <property type="match status" value="1"/>
</dbReference>
<dbReference type="SUPFAM" id="SSF52540">
    <property type="entry name" value="P-loop containing nucleoside triphosphate hydrolases"/>
    <property type="match status" value="1"/>
</dbReference>
<sequence length="233" mass="25354">MLSVDNLRKEYRGGGVGQQVALNCVNLHAGHGEFCALSGPSGSGKTTLMNLVGLLDRPTAGRIRILGMPTDDLVDDQIAELRSRYIGFVFQSFHLLPRFTALDNVGLPLIYRGIGKQQRRTMAALALREVGLADRMMHRPDELSGGQRQRVAIARALVGSPSLLLADEPTGNLDSRSAEAIISLLKKLNEERGLTIIIVTHDPQIAARCPRRILMRDGQIVEDSASARLPVST</sequence>
<dbReference type="AlphaFoldDB" id="A0A4S8NRG7"/>
<dbReference type="Pfam" id="PF00005">
    <property type="entry name" value="ABC_tran"/>
    <property type="match status" value="1"/>
</dbReference>
<protein>
    <submittedName>
        <fullName evidence="8">ABC transporter ATP-binding protein</fullName>
    </submittedName>
</protein>
<dbReference type="PANTHER" id="PTHR24220:SF86">
    <property type="entry name" value="ABC TRANSPORTER ABCH.1"/>
    <property type="match status" value="1"/>
</dbReference>
<keyword evidence="2" id="KW-1003">Cell membrane</keyword>
<dbReference type="InterPro" id="IPR003439">
    <property type="entry name" value="ABC_transporter-like_ATP-bd"/>
</dbReference>
<dbReference type="GO" id="GO:0005886">
    <property type="term" value="C:plasma membrane"/>
    <property type="evidence" value="ECO:0007669"/>
    <property type="project" value="TreeGrafter"/>
</dbReference>
<dbReference type="Proteomes" id="UP000308828">
    <property type="component" value="Unassembled WGS sequence"/>
</dbReference>
<evidence type="ECO:0000256" key="1">
    <source>
        <dbReference type="ARBA" id="ARBA00022448"/>
    </source>
</evidence>
<dbReference type="OrthoDB" id="9787227at2"/>
<evidence type="ECO:0000256" key="4">
    <source>
        <dbReference type="ARBA" id="ARBA00022840"/>
    </source>
</evidence>
<dbReference type="GO" id="GO:0016887">
    <property type="term" value="F:ATP hydrolysis activity"/>
    <property type="evidence" value="ECO:0007669"/>
    <property type="project" value="InterPro"/>
</dbReference>
<keyword evidence="5" id="KW-1278">Translocase</keyword>
<evidence type="ECO:0000256" key="5">
    <source>
        <dbReference type="ARBA" id="ARBA00022967"/>
    </source>
</evidence>
<reference evidence="8 9" key="1">
    <citation type="submission" date="2019-04" db="EMBL/GenBank/DDBJ databases">
        <title>Genome sequence of strain shin9-1.</title>
        <authorList>
            <person name="Gao J."/>
            <person name="Sun J."/>
        </authorList>
    </citation>
    <scope>NUCLEOTIDE SEQUENCE [LARGE SCALE GENOMIC DNA]</scope>
    <source>
        <strain evidence="9">shin9-1</strain>
    </source>
</reference>
<name>A0A4S8NRG7_9HYPH</name>
<evidence type="ECO:0000259" key="7">
    <source>
        <dbReference type="PROSITE" id="PS50893"/>
    </source>
</evidence>
<evidence type="ECO:0000313" key="9">
    <source>
        <dbReference type="Proteomes" id="UP000308828"/>
    </source>
</evidence>
<evidence type="ECO:0000256" key="2">
    <source>
        <dbReference type="ARBA" id="ARBA00022519"/>
    </source>
</evidence>
<feature type="domain" description="ABC transporter" evidence="7">
    <location>
        <begin position="2"/>
        <end position="233"/>
    </location>
</feature>
<dbReference type="Gene3D" id="3.40.50.300">
    <property type="entry name" value="P-loop containing nucleotide triphosphate hydrolases"/>
    <property type="match status" value="1"/>
</dbReference>
<dbReference type="PANTHER" id="PTHR24220">
    <property type="entry name" value="IMPORT ATP-BINDING PROTEIN"/>
    <property type="match status" value="1"/>
</dbReference>
<dbReference type="InterPro" id="IPR017871">
    <property type="entry name" value="ABC_transporter-like_CS"/>
</dbReference>
<keyword evidence="9" id="KW-1185">Reference proteome</keyword>
<dbReference type="InterPro" id="IPR003593">
    <property type="entry name" value="AAA+_ATPase"/>
</dbReference>
<evidence type="ECO:0000256" key="6">
    <source>
        <dbReference type="ARBA" id="ARBA00038388"/>
    </source>
</evidence>
<accession>A0A4S8NRG7</accession>